<feature type="binding site" evidence="11">
    <location>
        <begin position="131"/>
        <end position="139"/>
    </location>
    <ligand>
        <name>5-phospho-alpha-D-ribose 1-diphosphate</name>
        <dbReference type="ChEBI" id="CHEBI:58017"/>
    </ligand>
</feature>
<dbReference type="HAMAP" id="MF_01218_B">
    <property type="entry name" value="Upp_B"/>
    <property type="match status" value="1"/>
</dbReference>
<dbReference type="CDD" id="cd06223">
    <property type="entry name" value="PRTases_typeI"/>
    <property type="match status" value="1"/>
</dbReference>
<dbReference type="NCBIfam" id="NF001097">
    <property type="entry name" value="PRK00129.1"/>
    <property type="match status" value="1"/>
</dbReference>
<comment type="catalytic activity">
    <reaction evidence="11">
        <text>UMP + diphosphate = 5-phospho-alpha-D-ribose 1-diphosphate + uracil</text>
        <dbReference type="Rhea" id="RHEA:13017"/>
        <dbReference type="ChEBI" id="CHEBI:17568"/>
        <dbReference type="ChEBI" id="CHEBI:33019"/>
        <dbReference type="ChEBI" id="CHEBI:57865"/>
        <dbReference type="ChEBI" id="CHEBI:58017"/>
        <dbReference type="EC" id="2.4.2.9"/>
    </reaction>
</comment>
<dbReference type="Gene3D" id="3.40.50.2020">
    <property type="match status" value="1"/>
</dbReference>
<evidence type="ECO:0000313" key="13">
    <source>
        <dbReference type="EMBL" id="CAK8054103.1"/>
    </source>
</evidence>
<dbReference type="InterPro" id="IPR034332">
    <property type="entry name" value="Upp_B"/>
</dbReference>
<dbReference type="Proteomes" id="UP001314241">
    <property type="component" value="Unassembled WGS sequence"/>
</dbReference>
<feature type="binding site" evidence="11">
    <location>
        <position position="79"/>
    </location>
    <ligand>
        <name>5-phospho-alpha-D-ribose 1-diphosphate</name>
        <dbReference type="ChEBI" id="CHEBI:58017"/>
    </ligand>
</feature>
<name>A0ABM9N4L3_9LACO</name>
<dbReference type="InterPro" id="IPR005765">
    <property type="entry name" value="UPRT"/>
</dbReference>
<proteinExistence type="inferred from homology"/>
<keyword evidence="14" id="KW-1185">Reference proteome</keyword>
<dbReference type="InterPro" id="IPR050054">
    <property type="entry name" value="UPRTase/APRTase"/>
</dbReference>
<evidence type="ECO:0000256" key="8">
    <source>
        <dbReference type="ARBA" id="ARBA00022842"/>
    </source>
</evidence>
<evidence type="ECO:0000313" key="14">
    <source>
        <dbReference type="Proteomes" id="UP001314241"/>
    </source>
</evidence>
<dbReference type="EC" id="2.4.2.9" evidence="3 11"/>
<organism evidence="13 14">
    <name type="scientific">Eupransor demetentiae</name>
    <dbReference type="NCBI Taxonomy" id="3109584"/>
    <lineage>
        <taxon>Bacteria</taxon>
        <taxon>Bacillati</taxon>
        <taxon>Bacillota</taxon>
        <taxon>Bacilli</taxon>
        <taxon>Lactobacillales</taxon>
        <taxon>Lactobacillaceae</taxon>
        <taxon>Eupransor</taxon>
    </lineage>
</organism>
<evidence type="ECO:0000256" key="7">
    <source>
        <dbReference type="ARBA" id="ARBA00022741"/>
    </source>
</evidence>
<evidence type="ECO:0000256" key="3">
    <source>
        <dbReference type="ARBA" id="ARBA00011894"/>
    </source>
</evidence>
<evidence type="ECO:0000256" key="5">
    <source>
        <dbReference type="ARBA" id="ARBA00022676"/>
    </source>
</evidence>
<dbReference type="InterPro" id="IPR029057">
    <property type="entry name" value="PRTase-like"/>
</dbReference>
<evidence type="ECO:0000256" key="1">
    <source>
        <dbReference type="ARBA" id="ARBA00005180"/>
    </source>
</evidence>
<evidence type="ECO:0000256" key="11">
    <source>
        <dbReference type="HAMAP-Rule" id="MF_01218"/>
    </source>
</evidence>
<dbReference type="SUPFAM" id="SSF53271">
    <property type="entry name" value="PRTase-like"/>
    <property type="match status" value="1"/>
</dbReference>
<dbReference type="Pfam" id="PF14681">
    <property type="entry name" value="UPRTase"/>
    <property type="match status" value="1"/>
</dbReference>
<keyword evidence="8 11" id="KW-0460">Magnesium</keyword>
<feature type="binding site" evidence="11">
    <location>
        <position position="200"/>
    </location>
    <ligand>
        <name>5-phospho-alpha-D-ribose 1-diphosphate</name>
        <dbReference type="ChEBI" id="CHEBI:58017"/>
    </ligand>
</feature>
<comment type="activity regulation">
    <text evidence="11">Allosterically activated by GTP.</text>
</comment>
<evidence type="ECO:0000256" key="6">
    <source>
        <dbReference type="ARBA" id="ARBA00022679"/>
    </source>
</evidence>
<reference evidence="13 14" key="1">
    <citation type="submission" date="2024-01" db="EMBL/GenBank/DDBJ databases">
        <authorList>
            <person name="Botero Cardona J."/>
        </authorList>
    </citation>
    <scope>NUCLEOTIDE SEQUENCE [LARGE SCALE GENOMIC DNA]</scope>
    <source>
        <strain evidence="13 14">LMG 33000</strain>
    </source>
</reference>
<dbReference type="EMBL" id="CAWVOH010000001">
    <property type="protein sequence ID" value="CAK8054103.1"/>
    <property type="molecule type" value="Genomic_DNA"/>
</dbReference>
<keyword evidence="7 11" id="KW-0547">Nucleotide-binding</keyword>
<dbReference type="InterPro" id="IPR000836">
    <property type="entry name" value="PRTase_dom"/>
</dbReference>
<keyword evidence="6 11" id="KW-0808">Transferase</keyword>
<comment type="caution">
    <text evidence="13">The sequence shown here is derived from an EMBL/GenBank/DDBJ whole genome shotgun (WGS) entry which is preliminary data.</text>
</comment>
<feature type="binding site" evidence="11">
    <location>
        <position position="104"/>
    </location>
    <ligand>
        <name>5-phospho-alpha-D-ribose 1-diphosphate</name>
        <dbReference type="ChEBI" id="CHEBI:58017"/>
    </ligand>
</feature>
<sequence>MGQVIEVKHPLIQHKLTIIRNKDVGTKDFRELVDEIAMLLTFEASHDLPVEDVEVQTPVAKTTQKQLAGKKLAVVPILRAGLGMVDGILQLIPAAKVGHIGMYRDEETLQPVEYFLKLPEDIDKRDVLLVDPMLATGGSAKDAIDTLKKHGAQSIKLITLVSAPEGIKAVQAAHPDVDIYTASIDDGLNEDGYIVPGLGDAGDRLFGTH</sequence>
<feature type="binding site" evidence="11">
    <location>
        <position position="194"/>
    </location>
    <ligand>
        <name>uracil</name>
        <dbReference type="ChEBI" id="CHEBI:17568"/>
    </ligand>
</feature>
<comment type="pathway">
    <text evidence="1 11">Pyrimidine metabolism; UMP biosynthesis via salvage pathway; UMP from uracil: step 1/1.</text>
</comment>
<dbReference type="PANTHER" id="PTHR32315">
    <property type="entry name" value="ADENINE PHOSPHORIBOSYLTRANSFERASE"/>
    <property type="match status" value="1"/>
</dbReference>
<evidence type="ECO:0000256" key="9">
    <source>
        <dbReference type="ARBA" id="ARBA00023134"/>
    </source>
</evidence>
<keyword evidence="4 11" id="KW-0021">Allosteric enzyme</keyword>
<feature type="binding site" evidence="11">
    <location>
        <begin position="199"/>
        <end position="201"/>
    </location>
    <ligand>
        <name>uracil</name>
        <dbReference type="ChEBI" id="CHEBI:17568"/>
    </ligand>
</feature>
<keyword evidence="9 11" id="KW-0342">GTP-binding</keyword>
<evidence type="ECO:0000256" key="10">
    <source>
        <dbReference type="ARBA" id="ARBA00031082"/>
    </source>
</evidence>
<evidence type="ECO:0000256" key="4">
    <source>
        <dbReference type="ARBA" id="ARBA00022533"/>
    </source>
</evidence>
<keyword evidence="5 11" id="KW-0328">Glycosyltransferase</keyword>
<comment type="similarity">
    <text evidence="2 11">Belongs to the UPRTase family.</text>
</comment>
<dbReference type="PANTHER" id="PTHR32315:SF4">
    <property type="entry name" value="URACIL PHOSPHORIBOSYLTRANSFERASE, CHLOROPLASTIC"/>
    <property type="match status" value="1"/>
</dbReference>
<dbReference type="NCBIfam" id="TIGR01091">
    <property type="entry name" value="upp"/>
    <property type="match status" value="1"/>
</dbReference>
<evidence type="ECO:0000256" key="2">
    <source>
        <dbReference type="ARBA" id="ARBA00009516"/>
    </source>
</evidence>
<evidence type="ECO:0000259" key="12">
    <source>
        <dbReference type="Pfam" id="PF14681"/>
    </source>
</evidence>
<comment type="cofactor">
    <cofactor evidence="11">
        <name>Mg(2+)</name>
        <dbReference type="ChEBI" id="CHEBI:18420"/>
    </cofactor>
    <text evidence="11">Binds 1 Mg(2+) ion per subunit. The magnesium is bound as Mg-PRPP.</text>
</comment>
<dbReference type="GO" id="GO:0004845">
    <property type="term" value="F:uracil phosphoribosyltransferase activity"/>
    <property type="evidence" value="ECO:0007669"/>
    <property type="project" value="UniProtKB-EC"/>
</dbReference>
<protein>
    <recommendedName>
        <fullName evidence="3 11">Uracil phosphoribosyltransferase</fullName>
        <ecNumber evidence="3 11">2.4.2.9</ecNumber>
    </recommendedName>
    <alternativeName>
        <fullName evidence="10 11">UMP pyrophosphorylase</fullName>
    </alternativeName>
    <alternativeName>
        <fullName evidence="11">UPRTase</fullName>
    </alternativeName>
</protein>
<gene>
    <name evidence="11" type="primary">upp</name>
    <name evidence="13" type="ORF">R54876_GBNLAHCA_00663</name>
</gene>
<feature type="domain" description="Phosphoribosyltransferase" evidence="12">
    <location>
        <begin position="8"/>
        <end position="208"/>
    </location>
</feature>
<comment type="function">
    <text evidence="11">Catalyzes the conversion of uracil and 5-phospho-alpha-D-ribose 1-diphosphate (PRPP) to UMP and diphosphate.</text>
</comment>
<dbReference type="RefSeq" id="WP_349641645.1">
    <property type="nucleotide sequence ID" value="NZ_CAWVOH010000001.1"/>
</dbReference>
<accession>A0ABM9N4L3</accession>